<sequence>MIRNLFIASVLSVSATAAAAELTYGAAFAKLHDFDVDGAGTIDVKSLGGGIEYRYDNFIFSGELSNIDIEGVDIELGTVGVEYALANGFNIGLDYSRFDLAGMDADVTSLFGMYQSGAHTFGAAIGDSSDLDDMTFSIFAAWDVTPTGTVGLDLVHIEDETLYAAYADYDVAQYNVQADLVKLDDLSIVAVAGGYEFANGFSAIGSVGFLDLGSEDVRAITIGGQYEFTPGANVELALGRLDFDSGADVDQVTFGVNYELGRRTSKRRSLGNIFSSATGSFAGLTDF</sequence>
<dbReference type="Pfam" id="PF13609">
    <property type="entry name" value="Porin_4"/>
    <property type="match status" value="1"/>
</dbReference>
<organism evidence="2">
    <name type="scientific">marine sediment metagenome</name>
    <dbReference type="NCBI Taxonomy" id="412755"/>
    <lineage>
        <taxon>unclassified sequences</taxon>
        <taxon>metagenomes</taxon>
        <taxon>ecological metagenomes</taxon>
    </lineage>
</organism>
<feature type="domain" description="Porin" evidence="1">
    <location>
        <begin position="159"/>
        <end position="265"/>
    </location>
</feature>
<name>A0A0F9YDB9_9ZZZZ</name>
<dbReference type="InterPro" id="IPR033900">
    <property type="entry name" value="Gram_neg_porin_domain"/>
</dbReference>
<dbReference type="EMBL" id="LAZR01000030">
    <property type="protein sequence ID" value="KKO02494.1"/>
    <property type="molecule type" value="Genomic_DNA"/>
</dbReference>
<accession>A0A0F9YDB9</accession>
<reference evidence="2" key="1">
    <citation type="journal article" date="2015" name="Nature">
        <title>Complex archaea that bridge the gap between prokaryotes and eukaryotes.</title>
        <authorList>
            <person name="Spang A."/>
            <person name="Saw J.H."/>
            <person name="Jorgensen S.L."/>
            <person name="Zaremba-Niedzwiedzka K."/>
            <person name="Martijn J."/>
            <person name="Lind A.E."/>
            <person name="van Eijk R."/>
            <person name="Schleper C."/>
            <person name="Guy L."/>
            <person name="Ettema T.J."/>
        </authorList>
    </citation>
    <scope>NUCLEOTIDE SEQUENCE</scope>
</reference>
<proteinExistence type="predicted"/>
<dbReference type="GO" id="GO:0015288">
    <property type="term" value="F:porin activity"/>
    <property type="evidence" value="ECO:0007669"/>
    <property type="project" value="InterPro"/>
</dbReference>
<dbReference type="Gene3D" id="2.40.160.10">
    <property type="entry name" value="Porin"/>
    <property type="match status" value="2"/>
</dbReference>
<evidence type="ECO:0000313" key="2">
    <source>
        <dbReference type="EMBL" id="KKO02494.1"/>
    </source>
</evidence>
<evidence type="ECO:0000259" key="1">
    <source>
        <dbReference type="Pfam" id="PF13609"/>
    </source>
</evidence>
<gene>
    <name evidence="2" type="ORF">LCGC14_0104490</name>
</gene>
<comment type="caution">
    <text evidence="2">The sequence shown here is derived from an EMBL/GenBank/DDBJ whole genome shotgun (WGS) entry which is preliminary data.</text>
</comment>
<dbReference type="SUPFAM" id="SSF56935">
    <property type="entry name" value="Porins"/>
    <property type="match status" value="2"/>
</dbReference>
<protein>
    <recommendedName>
        <fullName evidence="1">Porin domain-containing protein</fullName>
    </recommendedName>
</protein>
<dbReference type="GO" id="GO:0016020">
    <property type="term" value="C:membrane"/>
    <property type="evidence" value="ECO:0007669"/>
    <property type="project" value="InterPro"/>
</dbReference>
<dbReference type="InterPro" id="IPR023614">
    <property type="entry name" value="Porin_dom_sf"/>
</dbReference>
<dbReference type="AlphaFoldDB" id="A0A0F9YDB9"/>